<name>A0A5N5QT66_9AGAM</name>
<sequence>MSLQPGEITILEKVINIRNRLTALKQNRGEFIKSQDVLNIYQAVVKQVEKLNDLRDQEQGQHVPNRLDTLLADVFSLLSLFFLTIGKARECPATYSQIASMRQLLDHMNESAVYTETDLKSFRNRLEELREIIRHDTESGLHPPAMTKLLDRKLNECDEILSDLQDSLSVLSVELLPIHQRLVTLRRQLVALAAKPKPFKADLKPIMEELRKIESKRENGKFLGPNGVVPASQALCSGLLEECFDIAQEIRAREDDVSSSLKPIHDRLWDMRAQLEQLVLTHRWTLRETDLWNYSQALQEIDKMRVGGKFVDAEGNVPNGQYVLLYLLRRCYGLIHRLLSASEPVSEELMPIVSPVLSADIPSFVLLLGQANKLSTVKKCLNEVLKFGGPFNPRDLYPYQLALFQVDSLRKDGKFIGSDGTIPEGQGIVMAHLNECHELLEMVSVSRNRRQILVRPEQCVPEIVSRPMEYVARNTSKKQWRRVRARMNMIPSRWARQDPAAWEAGGKKGCEGGAWKEMILGVREIL</sequence>
<comment type="caution">
    <text evidence="1">The sequence shown here is derived from an EMBL/GenBank/DDBJ whole genome shotgun (WGS) entry which is preliminary data.</text>
</comment>
<evidence type="ECO:0000313" key="1">
    <source>
        <dbReference type="EMBL" id="KAB5594930.1"/>
    </source>
</evidence>
<dbReference type="GO" id="GO:0005737">
    <property type="term" value="C:cytoplasm"/>
    <property type="evidence" value="ECO:0007669"/>
    <property type="project" value="TreeGrafter"/>
</dbReference>
<dbReference type="Pfam" id="PF10303">
    <property type="entry name" value="DUF2408"/>
    <property type="match status" value="1"/>
</dbReference>
<protein>
    <submittedName>
        <fullName evidence="1">Uncharacterized protein</fullName>
    </submittedName>
</protein>
<dbReference type="Proteomes" id="UP000383932">
    <property type="component" value="Unassembled WGS sequence"/>
</dbReference>
<dbReference type="PANTHER" id="PTHR28086:SF1">
    <property type="entry name" value="CU(2+) SUPPRESSING AND BLEOMYCIN SENSITIVE PROTEIN 1"/>
    <property type="match status" value="1"/>
</dbReference>
<accession>A0A5N5QT66</accession>
<proteinExistence type="predicted"/>
<dbReference type="GO" id="GO:0005634">
    <property type="term" value="C:nucleus"/>
    <property type="evidence" value="ECO:0007669"/>
    <property type="project" value="TreeGrafter"/>
</dbReference>
<organism evidence="1 2">
    <name type="scientific">Ceratobasidium theobromae</name>
    <dbReference type="NCBI Taxonomy" id="1582974"/>
    <lineage>
        <taxon>Eukaryota</taxon>
        <taxon>Fungi</taxon>
        <taxon>Dikarya</taxon>
        <taxon>Basidiomycota</taxon>
        <taxon>Agaricomycotina</taxon>
        <taxon>Agaricomycetes</taxon>
        <taxon>Cantharellales</taxon>
        <taxon>Ceratobasidiaceae</taxon>
        <taxon>Ceratobasidium</taxon>
    </lineage>
</organism>
<gene>
    <name evidence="1" type="ORF">CTheo_1563</name>
</gene>
<keyword evidence="2" id="KW-1185">Reference proteome</keyword>
<dbReference type="InterPro" id="IPR018810">
    <property type="entry name" value="UPF0662"/>
</dbReference>
<dbReference type="EMBL" id="SSOP01000014">
    <property type="protein sequence ID" value="KAB5594930.1"/>
    <property type="molecule type" value="Genomic_DNA"/>
</dbReference>
<reference evidence="1 2" key="1">
    <citation type="journal article" date="2019" name="Fungal Biol. Biotechnol.">
        <title>Draft genome sequence of fastidious pathogen Ceratobasidium theobromae, which causes vascular-streak dieback in Theobroma cacao.</title>
        <authorList>
            <person name="Ali S.S."/>
            <person name="Asman A."/>
            <person name="Shao J."/>
            <person name="Firmansyah A.P."/>
            <person name="Susilo A.W."/>
            <person name="Rosmana A."/>
            <person name="McMahon P."/>
            <person name="Junaid M."/>
            <person name="Guest D."/>
            <person name="Kheng T.Y."/>
            <person name="Meinhardt L.W."/>
            <person name="Bailey B.A."/>
        </authorList>
    </citation>
    <scope>NUCLEOTIDE SEQUENCE [LARGE SCALE GENOMIC DNA]</scope>
    <source>
        <strain evidence="1 2">CT2</strain>
    </source>
</reference>
<dbReference type="OrthoDB" id="2011986at2759"/>
<dbReference type="PANTHER" id="PTHR28086">
    <property type="entry name" value="UPF0662 PROTEIN YPL260W"/>
    <property type="match status" value="1"/>
</dbReference>
<evidence type="ECO:0000313" key="2">
    <source>
        <dbReference type="Proteomes" id="UP000383932"/>
    </source>
</evidence>
<dbReference type="AlphaFoldDB" id="A0A5N5QT66"/>